<evidence type="ECO:0000313" key="2">
    <source>
        <dbReference type="Proteomes" id="UP000502665"/>
    </source>
</evidence>
<protein>
    <submittedName>
        <fullName evidence="1">Uncharacterized protein</fullName>
    </submittedName>
</protein>
<accession>A0A6M4X7M9</accession>
<dbReference type="Proteomes" id="UP000502665">
    <property type="component" value="Chromosome"/>
</dbReference>
<sequence length="105" mass="11942">MTDRHDEWRLLSGSTLVGTIYVDEPGMPWQRGRFSAEPAFSQFKPWFDEINALVEAGEFERFDVVYDLIEGALTLQSPSGPVAEFLLHIDQECACFRWDEAPATS</sequence>
<organism evidence="1 2">
    <name type="scientific">Streptomyces asoensis</name>
    <dbReference type="NCBI Taxonomy" id="249586"/>
    <lineage>
        <taxon>Bacteria</taxon>
        <taxon>Bacillati</taxon>
        <taxon>Actinomycetota</taxon>
        <taxon>Actinomycetes</taxon>
        <taxon>Kitasatosporales</taxon>
        <taxon>Streptomycetaceae</taxon>
        <taxon>Streptomyces</taxon>
    </lineage>
</organism>
<gene>
    <name evidence="1" type="ORF">G9272_43505</name>
</gene>
<evidence type="ECO:0000313" key="1">
    <source>
        <dbReference type="EMBL" id="QJT06336.1"/>
    </source>
</evidence>
<dbReference type="RefSeq" id="WP_171401648.1">
    <property type="nucleotide sequence ID" value="NZ_CP049838.1"/>
</dbReference>
<proteinExistence type="predicted"/>
<reference evidence="1" key="1">
    <citation type="submission" date="2020-03" db="EMBL/GenBank/DDBJ databases">
        <title>Molecular networking-based the target discovery of potent antiproliferative macrolactams: 5/6/7/16 polycyclic ansamycins and glycosylated trienomycin from Streptomyces cacaoi subsp. asoensis.</title>
        <authorList>
            <person name="Liu L.-L."/>
        </authorList>
    </citation>
    <scope>NUCLEOTIDE SEQUENCE [LARGE SCALE GENOMIC DNA]</scope>
    <source>
        <strain evidence="1">H2S5</strain>
    </source>
</reference>
<name>A0A6M4X7M9_9ACTN</name>
<dbReference type="EMBL" id="CP049838">
    <property type="protein sequence ID" value="QJT06336.1"/>
    <property type="molecule type" value="Genomic_DNA"/>
</dbReference>
<keyword evidence="2" id="KW-1185">Reference proteome</keyword>
<dbReference type="AlphaFoldDB" id="A0A6M4X7M9"/>